<reference evidence="2 3" key="1">
    <citation type="journal article" date="2012" name="PLoS Pathog.">
        <title>Diverse lifestyles and strategies of plant pathogenesis encoded in the genomes of eighteen Dothideomycetes fungi.</title>
        <authorList>
            <person name="Ohm R.A."/>
            <person name="Feau N."/>
            <person name="Henrissat B."/>
            <person name="Schoch C.L."/>
            <person name="Horwitz B.A."/>
            <person name="Barry K.W."/>
            <person name="Condon B.J."/>
            <person name="Copeland A.C."/>
            <person name="Dhillon B."/>
            <person name="Glaser F."/>
            <person name="Hesse C.N."/>
            <person name="Kosti I."/>
            <person name="LaButti K."/>
            <person name="Lindquist E.A."/>
            <person name="Lucas S."/>
            <person name="Salamov A.A."/>
            <person name="Bradshaw R.E."/>
            <person name="Ciuffetti L."/>
            <person name="Hamelin R.C."/>
            <person name="Kema G.H.J."/>
            <person name="Lawrence C."/>
            <person name="Scott J.A."/>
            <person name="Spatafora J.W."/>
            <person name="Turgeon B.G."/>
            <person name="de Wit P.J.G.M."/>
            <person name="Zhong S."/>
            <person name="Goodwin S.B."/>
            <person name="Grigoriev I.V."/>
        </authorList>
    </citation>
    <scope>NUCLEOTIDE SEQUENCE [LARGE SCALE GENOMIC DNA]</scope>
    <source>
        <strain evidence="3">28A</strain>
    </source>
</reference>
<protein>
    <submittedName>
        <fullName evidence="2">Uncharacterized protein</fullName>
    </submittedName>
</protein>
<sequence>MTVLSLLVCLLLGFSVHGNPLPSEDLHFDLYFHHDEVARHVRNGDGEYATERALMRRLDDHFRANESIHELRTRDLQNKELNSRATVFYKPNLNAVCRQNGLLQAHPTAIRNPCVSPRQFSVDCDPDPPGDYVLTVHGYCQTNYFCVTVLKDTLQIIDPDNIQLGQAVEPICQKTVYFKPFQITKSLVDFTTDWWTAPGKFKVAFGRMALLVDTAGVDYKLKFEYKVTTSVLWSVAGTKSIERENTGADHEYELSYNYDGVDNMQFRAGTTDLNSISGATNLILNVYFGAAS</sequence>
<keyword evidence="1" id="KW-0732">Signal</keyword>
<feature type="chain" id="PRO_5004342571" evidence="1">
    <location>
        <begin position="19"/>
        <end position="292"/>
    </location>
</feature>
<dbReference type="EMBL" id="KB908493">
    <property type="protein sequence ID" value="EOA90456.1"/>
    <property type="molecule type" value="Genomic_DNA"/>
</dbReference>
<dbReference type="GeneID" id="19404216"/>
<organism evidence="2 3">
    <name type="scientific">Exserohilum turcicum (strain 28A)</name>
    <name type="common">Northern leaf blight fungus</name>
    <name type="synonym">Setosphaeria turcica</name>
    <dbReference type="NCBI Taxonomy" id="671987"/>
    <lineage>
        <taxon>Eukaryota</taxon>
        <taxon>Fungi</taxon>
        <taxon>Dikarya</taxon>
        <taxon>Ascomycota</taxon>
        <taxon>Pezizomycotina</taxon>
        <taxon>Dothideomycetes</taxon>
        <taxon>Pleosporomycetidae</taxon>
        <taxon>Pleosporales</taxon>
        <taxon>Pleosporineae</taxon>
        <taxon>Pleosporaceae</taxon>
        <taxon>Exserohilum</taxon>
    </lineage>
</organism>
<accession>R0J104</accession>
<feature type="signal peptide" evidence="1">
    <location>
        <begin position="1"/>
        <end position="18"/>
    </location>
</feature>
<dbReference type="Proteomes" id="UP000016935">
    <property type="component" value="Unassembled WGS sequence"/>
</dbReference>
<dbReference type="HOGENOM" id="CLU_953130_0_0_1"/>
<reference evidence="2 3" key="2">
    <citation type="journal article" date="2013" name="PLoS Genet.">
        <title>Comparative genome structure, secondary metabolite, and effector coding capacity across Cochliobolus pathogens.</title>
        <authorList>
            <person name="Condon B.J."/>
            <person name="Leng Y."/>
            <person name="Wu D."/>
            <person name="Bushley K.E."/>
            <person name="Ohm R.A."/>
            <person name="Otillar R."/>
            <person name="Martin J."/>
            <person name="Schackwitz W."/>
            <person name="Grimwood J."/>
            <person name="MohdZainudin N."/>
            <person name="Xue C."/>
            <person name="Wang R."/>
            <person name="Manning V.A."/>
            <person name="Dhillon B."/>
            <person name="Tu Z.J."/>
            <person name="Steffenson B.J."/>
            <person name="Salamov A."/>
            <person name="Sun H."/>
            <person name="Lowry S."/>
            <person name="LaButti K."/>
            <person name="Han J."/>
            <person name="Copeland A."/>
            <person name="Lindquist E."/>
            <person name="Barry K."/>
            <person name="Schmutz J."/>
            <person name="Baker S.E."/>
            <person name="Ciuffetti L.M."/>
            <person name="Grigoriev I.V."/>
            <person name="Zhong S."/>
            <person name="Turgeon B.G."/>
        </authorList>
    </citation>
    <scope>NUCLEOTIDE SEQUENCE [LARGE SCALE GENOMIC DNA]</scope>
    <source>
        <strain evidence="3">28A</strain>
    </source>
</reference>
<proteinExistence type="predicted"/>
<dbReference type="AlphaFoldDB" id="R0J104"/>
<keyword evidence="3" id="KW-1185">Reference proteome</keyword>
<evidence type="ECO:0000313" key="3">
    <source>
        <dbReference type="Proteomes" id="UP000016935"/>
    </source>
</evidence>
<evidence type="ECO:0000256" key="1">
    <source>
        <dbReference type="SAM" id="SignalP"/>
    </source>
</evidence>
<dbReference type="OrthoDB" id="3689509at2759"/>
<name>R0J104_EXST2</name>
<gene>
    <name evidence="2" type="ORF">SETTUDRAFT_37095</name>
</gene>
<evidence type="ECO:0000313" key="2">
    <source>
        <dbReference type="EMBL" id="EOA90456.1"/>
    </source>
</evidence>
<dbReference type="RefSeq" id="XP_008021911.1">
    <property type="nucleotide sequence ID" value="XM_008023720.1"/>
</dbReference>